<evidence type="ECO:0000256" key="8">
    <source>
        <dbReference type="SAM" id="MobiDB-lite"/>
    </source>
</evidence>
<proteinExistence type="inferred from homology"/>
<dbReference type="STRING" id="461836.A0A0L0DG02"/>
<feature type="domain" description="CAP-Gly" evidence="9">
    <location>
        <begin position="1137"/>
        <end position="1182"/>
    </location>
</feature>
<keyword evidence="7" id="KW-0175">Coiled coil</keyword>
<dbReference type="SUPFAM" id="SSF52540">
    <property type="entry name" value="P-loop containing nucleoside triphosphate hydrolases"/>
    <property type="match status" value="1"/>
</dbReference>
<dbReference type="Gene3D" id="1.20.58.530">
    <property type="match status" value="1"/>
</dbReference>
<dbReference type="PRINTS" id="PR00193">
    <property type="entry name" value="MYOSINHEAVY"/>
</dbReference>
<evidence type="ECO:0000259" key="10">
    <source>
        <dbReference type="PROSITE" id="PS51456"/>
    </source>
</evidence>
<keyword evidence="4 6" id="KW-0505">Motor protein</keyword>
<keyword evidence="5 6" id="KW-0009">Actin-binding</keyword>
<dbReference type="Gene3D" id="1.20.120.720">
    <property type="entry name" value="Myosin VI head, motor domain, U50 subdomain"/>
    <property type="match status" value="1"/>
</dbReference>
<dbReference type="CDD" id="cd00124">
    <property type="entry name" value="MYSc"/>
    <property type="match status" value="1"/>
</dbReference>
<dbReference type="InterPro" id="IPR036961">
    <property type="entry name" value="Kinesin_motor_dom_sf"/>
</dbReference>
<evidence type="ECO:0000256" key="3">
    <source>
        <dbReference type="ARBA" id="ARBA00023123"/>
    </source>
</evidence>
<dbReference type="GO" id="GO:0051015">
    <property type="term" value="F:actin filament binding"/>
    <property type="evidence" value="ECO:0007669"/>
    <property type="project" value="TreeGrafter"/>
</dbReference>
<dbReference type="OrthoDB" id="6108017at2759"/>
<dbReference type="GO" id="GO:0005737">
    <property type="term" value="C:cytoplasm"/>
    <property type="evidence" value="ECO:0007669"/>
    <property type="project" value="TreeGrafter"/>
</dbReference>
<feature type="domain" description="Myosin motor" evidence="10">
    <location>
        <begin position="56"/>
        <end position="771"/>
    </location>
</feature>
<dbReference type="GO" id="GO:0005524">
    <property type="term" value="F:ATP binding"/>
    <property type="evidence" value="ECO:0007669"/>
    <property type="project" value="UniProtKB-UniRule"/>
</dbReference>
<dbReference type="InterPro" id="IPR027417">
    <property type="entry name" value="P-loop_NTPase"/>
</dbReference>
<evidence type="ECO:0000256" key="5">
    <source>
        <dbReference type="ARBA" id="ARBA00023203"/>
    </source>
</evidence>
<dbReference type="SUPFAM" id="SSF74924">
    <property type="entry name" value="Cap-Gly domain"/>
    <property type="match status" value="2"/>
</dbReference>
<dbReference type="Gene3D" id="1.20.5.4820">
    <property type="match status" value="1"/>
</dbReference>
<dbReference type="PROSITE" id="PS51456">
    <property type="entry name" value="MYOSIN_MOTOR"/>
    <property type="match status" value="1"/>
</dbReference>
<feature type="binding site" evidence="6">
    <location>
        <begin position="155"/>
        <end position="162"/>
    </location>
    <ligand>
        <name>ATP</name>
        <dbReference type="ChEBI" id="CHEBI:30616"/>
    </ligand>
</feature>
<keyword evidence="12" id="KW-1185">Reference proteome</keyword>
<evidence type="ECO:0000256" key="6">
    <source>
        <dbReference type="PROSITE-ProRule" id="PRU00782"/>
    </source>
</evidence>
<feature type="region of interest" description="Disordered" evidence="8">
    <location>
        <begin position="1"/>
        <end position="21"/>
    </location>
</feature>
<gene>
    <name evidence="11" type="ORF">AMSG_07281</name>
</gene>
<dbReference type="RefSeq" id="XP_013756204.1">
    <property type="nucleotide sequence ID" value="XM_013900750.1"/>
</dbReference>
<organism evidence="11 12">
    <name type="scientific">Thecamonas trahens ATCC 50062</name>
    <dbReference type="NCBI Taxonomy" id="461836"/>
    <lineage>
        <taxon>Eukaryota</taxon>
        <taxon>Apusozoa</taxon>
        <taxon>Apusomonadida</taxon>
        <taxon>Apusomonadidae</taxon>
        <taxon>Thecamonas</taxon>
    </lineage>
</organism>
<keyword evidence="1 6" id="KW-0547">Nucleotide-binding</keyword>
<evidence type="ECO:0000313" key="12">
    <source>
        <dbReference type="Proteomes" id="UP000054408"/>
    </source>
</evidence>
<feature type="coiled-coil region" evidence="7">
    <location>
        <begin position="1024"/>
        <end position="1115"/>
    </location>
</feature>
<sequence>MPNDPNYPEKAGTVMASDDSHTDVKIEPGWENTPAKISVKPGSSDYELLPMSLPPEGVEDMLTLTDLYVGALLHNLKIRYNKDLIYTYIGQILVAVNPFRAVKDAEGLSIIGDEYKERYQDCEFTKLAPHTFAISDECYKIMMAEQANMSVVISGESGAGKSESTKHVLQYLAHRSSVQAGGEVSSIESQIVMTSLVLEAFGNACTTRNNNSSRFGKFVQVQFVDGIIKGAMIEQYLLEKSRIVMQNKDERNYHIFYDIFFYDADVVKNEWHLTKSTDYKYLNGGKRPIAPGIDDEEDFTTIVVPYMRELGIDDAQQKEMYTVLAAILHIGEIEMKEILGDDGEPASEVKDSGSLDTVAHLLQVDKDALAFAMCHREITVGDQVITKQLSPEQALDNRDAFAKGIYQSLFEDLVHRINNTVAYEQSEDAWIGVLDIFGFEHFHLTRPKNGELYPNNSFEQFCINFANEMLQNFFNEAIFKQEKALYDAEGIPVDNIEFDNNDPCIDLILEQMGILDEFSTGPRKRTNQELLERFSAKFGGPRPRRLKKTQFYGKLRPNKFRTDSTDFVIAHYAGDVQYSVCRDNLNDPSVDPETAGFLEKNKDKMVDLFVTLVQNSGLGYLSSLFAQHKATKTVAFIFRTSLKSLITKLRSTIPFFIRCVKPNPDKKARRFVNDMVLAQLRAAGMLETINIRNAGYPQRMTPDKFMKRYKLIVQLLEDISDATPPEEATAAILDWVHAKYADDFGPTPWHMGTTMVFMKERLLRCLEAERADAKAKIDAIKKVGLEHLQALHRMWLARRKLPRLVEEYKRNEKRIERIRELVAQGHSLEEAKKILAAEEEAERKAREDAEREAVLEPIAAVANPALRDVDELLETLKRVAQGSHDPAQVKDVKARVAALAKSAKLAAEGIAKLSAGTVFRDEGTVTRVTKLVSNLEDLVQVERKAAPASEEEMHAFIEEEARRKAEEERRRKEEEARIAAERARRARARVLADKLRQDAKARAQRERAARKAEIARVLAARKRKAEMEAAVKIEQERIQRTINAARAEHERLEREREELLAQKKKMDEDAARARAAAEKQAAQQRTIQAKKERIAQKQAKRRARVEEAKEFAKTEVLRGTRVLWKGKRATIRYCGRLPIADSDDVWLGLEMDKKLKNGIGNDGSCLGVQFFVCAAGRGLFVRSERVSVVRTDVSKDVGVRVVAKGQRGTIRYVGEVYGQDGTWVGIELDKVGCGKNDGMAHEHRYFTCPPKTGIFMRPDAVDVVEPWSDEAVHAKLLDYCVENNMLSDSDLRELIRRTREEMADTHGASGAAASAKPTK</sequence>
<keyword evidence="2 6" id="KW-0067">ATP-binding</keyword>
<feature type="region of interest" description="Actin-binding" evidence="6">
    <location>
        <begin position="642"/>
        <end position="664"/>
    </location>
</feature>
<dbReference type="Gene3D" id="2.30.30.190">
    <property type="entry name" value="CAP Gly-rich-like domain"/>
    <property type="match status" value="2"/>
</dbReference>
<dbReference type="SMART" id="SM01052">
    <property type="entry name" value="CAP_GLY"/>
    <property type="match status" value="2"/>
</dbReference>
<dbReference type="PANTHER" id="PTHR13140">
    <property type="entry name" value="MYOSIN"/>
    <property type="match status" value="1"/>
</dbReference>
<dbReference type="Pfam" id="PF00063">
    <property type="entry name" value="Myosin_head"/>
    <property type="match status" value="1"/>
</dbReference>
<dbReference type="InterPro" id="IPR001609">
    <property type="entry name" value="Myosin_head_motor_dom-like"/>
</dbReference>
<dbReference type="GO" id="GO:0007015">
    <property type="term" value="P:actin filament organization"/>
    <property type="evidence" value="ECO:0007669"/>
    <property type="project" value="TreeGrafter"/>
</dbReference>
<dbReference type="SMART" id="SM00242">
    <property type="entry name" value="MYSc"/>
    <property type="match status" value="1"/>
</dbReference>
<dbReference type="Pfam" id="PF01302">
    <property type="entry name" value="CAP_GLY"/>
    <property type="match status" value="2"/>
</dbReference>
<feature type="domain" description="CAP-Gly" evidence="9">
    <location>
        <begin position="1214"/>
        <end position="1257"/>
    </location>
</feature>
<reference evidence="11 12" key="1">
    <citation type="submission" date="2010-05" db="EMBL/GenBank/DDBJ databases">
        <title>The Genome Sequence of Thecamonas trahens ATCC 50062.</title>
        <authorList>
            <consortium name="The Broad Institute Genome Sequencing Platform"/>
            <person name="Russ C."/>
            <person name="Cuomo C."/>
            <person name="Shea T."/>
            <person name="Young S.K."/>
            <person name="Zeng Q."/>
            <person name="Koehrsen M."/>
            <person name="Haas B."/>
            <person name="Borodovsky M."/>
            <person name="Guigo R."/>
            <person name="Alvarado L."/>
            <person name="Berlin A."/>
            <person name="Bochicchio J."/>
            <person name="Borenstein D."/>
            <person name="Chapman S."/>
            <person name="Chen Z."/>
            <person name="Freedman E."/>
            <person name="Gellesch M."/>
            <person name="Goldberg J."/>
            <person name="Griggs A."/>
            <person name="Gujja S."/>
            <person name="Heilman E."/>
            <person name="Heiman D."/>
            <person name="Hepburn T."/>
            <person name="Howarth C."/>
            <person name="Jen D."/>
            <person name="Larson L."/>
            <person name="Mehta T."/>
            <person name="Park D."/>
            <person name="Pearson M."/>
            <person name="Roberts A."/>
            <person name="Saif S."/>
            <person name="Shenoy N."/>
            <person name="Sisk P."/>
            <person name="Stolte C."/>
            <person name="Sykes S."/>
            <person name="Thomson T."/>
            <person name="Walk T."/>
            <person name="White J."/>
            <person name="Yandava C."/>
            <person name="Burger G."/>
            <person name="Gray M.W."/>
            <person name="Holland P.W.H."/>
            <person name="King N."/>
            <person name="Lang F.B.F."/>
            <person name="Roger A.J."/>
            <person name="Ruiz-Trillo I."/>
            <person name="Lander E."/>
            <person name="Nusbaum C."/>
        </authorList>
    </citation>
    <scope>NUCLEOTIDE SEQUENCE [LARGE SCALE GENOMIC DNA]</scope>
    <source>
        <strain evidence="11 12">ATCC 50062</strain>
    </source>
</reference>
<dbReference type="InterPro" id="IPR036859">
    <property type="entry name" value="CAP-Gly_dom_sf"/>
</dbReference>
<feature type="coiled-coil region" evidence="7">
    <location>
        <begin position="955"/>
        <end position="989"/>
    </location>
</feature>
<evidence type="ECO:0000256" key="1">
    <source>
        <dbReference type="ARBA" id="ARBA00022741"/>
    </source>
</evidence>
<dbReference type="EMBL" id="GL349466">
    <property type="protein sequence ID" value="KNC51277.1"/>
    <property type="molecule type" value="Genomic_DNA"/>
</dbReference>
<name>A0A0L0DG02_THETB</name>
<dbReference type="PROSITE" id="PS50245">
    <property type="entry name" value="CAP_GLY_2"/>
    <property type="match status" value="2"/>
</dbReference>
<dbReference type="GO" id="GO:0016459">
    <property type="term" value="C:myosin complex"/>
    <property type="evidence" value="ECO:0007669"/>
    <property type="project" value="UniProtKB-KW"/>
</dbReference>
<evidence type="ECO:0000256" key="2">
    <source>
        <dbReference type="ARBA" id="ARBA00022840"/>
    </source>
</evidence>
<feature type="coiled-coil region" evidence="7">
    <location>
        <begin position="763"/>
        <end position="852"/>
    </location>
</feature>
<dbReference type="InterPro" id="IPR000938">
    <property type="entry name" value="CAP-Gly_domain"/>
</dbReference>
<comment type="similarity">
    <text evidence="6">Belongs to the TRAFAC class myosin-kinesin ATPase superfamily. Myosin family.</text>
</comment>
<protein>
    <submittedName>
        <fullName evidence="11">Uncharacterized protein</fullName>
    </submittedName>
</protein>
<dbReference type="PANTHER" id="PTHR13140:SF550">
    <property type="entry name" value="MYOSIN-IIIB ISOFORM X1"/>
    <property type="match status" value="1"/>
</dbReference>
<evidence type="ECO:0000259" key="9">
    <source>
        <dbReference type="PROSITE" id="PS50245"/>
    </source>
</evidence>
<dbReference type="GeneID" id="25566232"/>
<evidence type="ECO:0000313" key="11">
    <source>
        <dbReference type="EMBL" id="KNC51277.1"/>
    </source>
</evidence>
<dbReference type="GO" id="GO:0016020">
    <property type="term" value="C:membrane"/>
    <property type="evidence" value="ECO:0007669"/>
    <property type="project" value="TreeGrafter"/>
</dbReference>
<dbReference type="eggNOG" id="KOG4568">
    <property type="taxonomic scope" value="Eukaryota"/>
</dbReference>
<accession>A0A0L0DG02</accession>
<evidence type="ECO:0000256" key="4">
    <source>
        <dbReference type="ARBA" id="ARBA00023175"/>
    </source>
</evidence>
<evidence type="ECO:0000256" key="7">
    <source>
        <dbReference type="SAM" id="Coils"/>
    </source>
</evidence>
<keyword evidence="3 6" id="KW-0518">Myosin</keyword>
<dbReference type="GO" id="GO:0000146">
    <property type="term" value="F:microfilament motor activity"/>
    <property type="evidence" value="ECO:0007669"/>
    <property type="project" value="TreeGrafter"/>
</dbReference>
<dbReference type="Proteomes" id="UP000054408">
    <property type="component" value="Unassembled WGS sequence"/>
</dbReference>
<dbReference type="Gene3D" id="1.10.10.820">
    <property type="match status" value="1"/>
</dbReference>
<dbReference type="eggNOG" id="KOG4229">
    <property type="taxonomic scope" value="Eukaryota"/>
</dbReference>
<dbReference type="Gene3D" id="3.40.850.10">
    <property type="entry name" value="Kinesin motor domain"/>
    <property type="match status" value="1"/>
</dbReference>